<organism evidence="1 2">
    <name type="scientific">Ceraceosorus bombacis</name>
    <dbReference type="NCBI Taxonomy" id="401625"/>
    <lineage>
        <taxon>Eukaryota</taxon>
        <taxon>Fungi</taxon>
        <taxon>Dikarya</taxon>
        <taxon>Basidiomycota</taxon>
        <taxon>Ustilaginomycotina</taxon>
        <taxon>Exobasidiomycetes</taxon>
        <taxon>Ceraceosorales</taxon>
        <taxon>Ceraceosoraceae</taxon>
        <taxon>Ceraceosorus</taxon>
    </lineage>
</organism>
<sequence length="64" mass="7040">MTALHQSVACAYRPRVPITRVKPAYGATVRSAMNVTSERSNLDECAAIHECGNLTWQIVGSEYD</sequence>
<dbReference type="Proteomes" id="UP000054845">
    <property type="component" value="Unassembled WGS sequence"/>
</dbReference>
<evidence type="ECO:0000313" key="1">
    <source>
        <dbReference type="EMBL" id="CEG19314.1"/>
    </source>
</evidence>
<keyword evidence="2" id="KW-1185">Reference proteome</keyword>
<dbReference type="EMBL" id="CCYA01000017">
    <property type="protein sequence ID" value="CEG19314.1"/>
    <property type="molecule type" value="Genomic_DNA"/>
</dbReference>
<evidence type="ECO:0000313" key="2">
    <source>
        <dbReference type="Proteomes" id="UP000054845"/>
    </source>
</evidence>
<reference evidence="2" key="1">
    <citation type="submission" date="2014-09" db="EMBL/GenBank/DDBJ databases">
        <authorList>
            <person name="Sharma Rahul"/>
            <person name="Thines Marco"/>
        </authorList>
    </citation>
    <scope>NUCLEOTIDE SEQUENCE [LARGE SCALE GENOMIC DNA]</scope>
</reference>
<accession>A0A0P1A379</accession>
<protein>
    <submittedName>
        <fullName evidence="1">Uncharacterized protein</fullName>
    </submittedName>
</protein>
<dbReference type="AlphaFoldDB" id="A0A0P1A379"/>
<name>A0A0P1A379_9BASI</name>
<proteinExistence type="predicted"/>